<evidence type="ECO:0000313" key="3">
    <source>
        <dbReference type="Proteomes" id="UP000321129"/>
    </source>
</evidence>
<keyword evidence="3" id="KW-1185">Reference proteome</keyword>
<dbReference type="OrthoDB" id="9807959at2"/>
<proteinExistence type="predicted"/>
<protein>
    <submittedName>
        <fullName evidence="2">HicB family protein</fullName>
    </submittedName>
</protein>
<dbReference type="EMBL" id="VOPY01000003">
    <property type="protein sequence ID" value="TXC68370.1"/>
    <property type="molecule type" value="Genomic_DNA"/>
</dbReference>
<evidence type="ECO:0000259" key="1">
    <source>
        <dbReference type="Pfam" id="PF15919"/>
    </source>
</evidence>
<sequence length="124" mass="13261">MQERFYPAMIENSETGFGVWFPDLSGCVSAGTTIDDALLAAREALALHISGMIEDGERIPSASKLPAQRDPAIVAVAMVPVTLPGRKRRVNVSLDEGLLAAIDAVTDNRSGFLERAARHELAAD</sequence>
<dbReference type="Proteomes" id="UP000321129">
    <property type="component" value="Unassembled WGS sequence"/>
</dbReference>
<organism evidence="2 3">
    <name type="scientific">Flavisphingopyxis soli</name>
    <dbReference type="NCBI Taxonomy" id="2601267"/>
    <lineage>
        <taxon>Bacteria</taxon>
        <taxon>Pseudomonadati</taxon>
        <taxon>Pseudomonadota</taxon>
        <taxon>Alphaproteobacteria</taxon>
        <taxon>Sphingomonadales</taxon>
        <taxon>Sphingopyxidaceae</taxon>
        <taxon>Flavisphingopyxis</taxon>
    </lineage>
</organism>
<gene>
    <name evidence="2" type="ORF">FSZ31_11920</name>
</gene>
<evidence type="ECO:0000313" key="2">
    <source>
        <dbReference type="EMBL" id="TXC68370.1"/>
    </source>
</evidence>
<dbReference type="InterPro" id="IPR035069">
    <property type="entry name" value="TTHA1013/TTHA0281-like"/>
</dbReference>
<dbReference type="SUPFAM" id="SSF143100">
    <property type="entry name" value="TTHA1013/TTHA0281-like"/>
    <property type="match status" value="1"/>
</dbReference>
<dbReference type="AlphaFoldDB" id="A0A5C6U7H6"/>
<comment type="caution">
    <text evidence="2">The sequence shown here is derived from an EMBL/GenBank/DDBJ whole genome shotgun (WGS) entry which is preliminary data.</text>
</comment>
<dbReference type="PANTHER" id="PTHR34504">
    <property type="entry name" value="ANTITOXIN HICB"/>
    <property type="match status" value="1"/>
</dbReference>
<feature type="domain" description="HicB-like antitoxin of toxin-antitoxin system" evidence="1">
    <location>
        <begin position="6"/>
        <end position="117"/>
    </location>
</feature>
<name>A0A5C6U7H6_9SPHN</name>
<dbReference type="InterPro" id="IPR031807">
    <property type="entry name" value="HicB-like"/>
</dbReference>
<dbReference type="PANTHER" id="PTHR34504:SF2">
    <property type="entry name" value="UPF0150 PROTEIN SSL0259"/>
    <property type="match status" value="1"/>
</dbReference>
<reference evidence="2 3" key="1">
    <citation type="submission" date="2019-08" db="EMBL/GenBank/DDBJ databases">
        <title>Sphingorhabdus soil sp. nov., isolated from arctic soil.</title>
        <authorList>
            <person name="Liu Y."/>
        </authorList>
    </citation>
    <scope>NUCLEOTIDE SEQUENCE [LARGE SCALE GENOMIC DNA]</scope>
    <source>
        <strain evidence="2 3">D-2Q-5-6</strain>
    </source>
</reference>
<accession>A0A5C6U7H6</accession>
<dbReference type="Gene3D" id="3.30.160.250">
    <property type="match status" value="1"/>
</dbReference>
<dbReference type="Pfam" id="PF15919">
    <property type="entry name" value="HicB_lk_antitox"/>
    <property type="match status" value="1"/>
</dbReference>
<dbReference type="InterPro" id="IPR051404">
    <property type="entry name" value="TA_system_antitoxin"/>
</dbReference>